<dbReference type="Ensembl" id="ENSCSAVT00000013316.1">
    <property type="protein sequence ID" value="ENSCSAVP00000013167.1"/>
    <property type="gene ID" value="ENSCSAVG00000007725.1"/>
</dbReference>
<evidence type="ECO:0000256" key="2">
    <source>
        <dbReference type="ARBA" id="ARBA00022475"/>
    </source>
</evidence>
<sequence length="84" mass="9258">MIGVYALIFMTGIMGHCCVISYFACGRRCRPSSFSAHLVLSNLTICQLLYLLTCLPASAYKAIIGLTSKEWIFGDIACKMVPFL</sequence>
<feature type="transmembrane region" description="Helical" evidence="11">
    <location>
        <begin position="6"/>
        <end position="25"/>
    </location>
</feature>
<keyword evidence="9" id="KW-0325">Glycoprotein</keyword>
<dbReference type="InParanoid" id="H2Z6F5"/>
<dbReference type="PANTHER" id="PTHR45695">
    <property type="entry name" value="LEUCOKININ RECEPTOR-RELATED"/>
    <property type="match status" value="1"/>
</dbReference>
<evidence type="ECO:0000313" key="14">
    <source>
        <dbReference type="Proteomes" id="UP000007875"/>
    </source>
</evidence>
<evidence type="ECO:0000259" key="12">
    <source>
        <dbReference type="PROSITE" id="PS50262"/>
    </source>
</evidence>
<keyword evidence="14" id="KW-1185">Reference proteome</keyword>
<evidence type="ECO:0000256" key="10">
    <source>
        <dbReference type="ARBA" id="ARBA00023224"/>
    </source>
</evidence>
<evidence type="ECO:0000256" key="6">
    <source>
        <dbReference type="ARBA" id="ARBA00023136"/>
    </source>
</evidence>
<keyword evidence="3 11" id="KW-0812">Transmembrane</keyword>
<evidence type="ECO:0000256" key="3">
    <source>
        <dbReference type="ARBA" id="ARBA00022692"/>
    </source>
</evidence>
<protein>
    <recommendedName>
        <fullName evidence="12">G-protein coupled receptors family 1 profile domain-containing protein</fullName>
    </recommendedName>
</protein>
<keyword evidence="8" id="KW-0675">Receptor</keyword>
<accession>H2Z6F5</accession>
<evidence type="ECO:0000256" key="4">
    <source>
        <dbReference type="ARBA" id="ARBA00022989"/>
    </source>
</evidence>
<evidence type="ECO:0000256" key="7">
    <source>
        <dbReference type="ARBA" id="ARBA00023157"/>
    </source>
</evidence>
<dbReference type="Proteomes" id="UP000007875">
    <property type="component" value="Unassembled WGS sequence"/>
</dbReference>
<evidence type="ECO:0000256" key="9">
    <source>
        <dbReference type="ARBA" id="ARBA00023180"/>
    </source>
</evidence>
<reference evidence="13" key="2">
    <citation type="submission" date="2025-08" db="UniProtKB">
        <authorList>
            <consortium name="Ensembl"/>
        </authorList>
    </citation>
    <scope>IDENTIFICATION</scope>
</reference>
<keyword evidence="7" id="KW-1015">Disulfide bond</keyword>
<dbReference type="PROSITE" id="PS50262">
    <property type="entry name" value="G_PROTEIN_RECEP_F1_2"/>
    <property type="match status" value="1"/>
</dbReference>
<evidence type="ECO:0000256" key="8">
    <source>
        <dbReference type="ARBA" id="ARBA00023170"/>
    </source>
</evidence>
<dbReference type="Gene3D" id="1.20.1070.10">
    <property type="entry name" value="Rhodopsin 7-helix transmembrane proteins"/>
    <property type="match status" value="1"/>
</dbReference>
<dbReference type="InterPro" id="IPR017452">
    <property type="entry name" value="GPCR_Rhodpsn_7TM"/>
</dbReference>
<feature type="domain" description="G-protein coupled receptors family 1 profile" evidence="12">
    <location>
        <begin position="15"/>
        <end position="84"/>
    </location>
</feature>
<keyword evidence="4 11" id="KW-1133">Transmembrane helix</keyword>
<evidence type="ECO:0000256" key="11">
    <source>
        <dbReference type="SAM" id="Phobius"/>
    </source>
</evidence>
<dbReference type="GO" id="GO:0005886">
    <property type="term" value="C:plasma membrane"/>
    <property type="evidence" value="ECO:0007669"/>
    <property type="project" value="UniProtKB-SubCell"/>
</dbReference>
<evidence type="ECO:0000256" key="5">
    <source>
        <dbReference type="ARBA" id="ARBA00023040"/>
    </source>
</evidence>
<reference evidence="13" key="3">
    <citation type="submission" date="2025-09" db="UniProtKB">
        <authorList>
            <consortium name="Ensembl"/>
        </authorList>
    </citation>
    <scope>IDENTIFICATION</scope>
</reference>
<organism evidence="13 14">
    <name type="scientific">Ciona savignyi</name>
    <name type="common">Pacific transparent sea squirt</name>
    <dbReference type="NCBI Taxonomy" id="51511"/>
    <lineage>
        <taxon>Eukaryota</taxon>
        <taxon>Metazoa</taxon>
        <taxon>Chordata</taxon>
        <taxon>Tunicata</taxon>
        <taxon>Ascidiacea</taxon>
        <taxon>Phlebobranchia</taxon>
        <taxon>Cionidae</taxon>
        <taxon>Ciona</taxon>
    </lineage>
</organism>
<evidence type="ECO:0000256" key="1">
    <source>
        <dbReference type="ARBA" id="ARBA00004651"/>
    </source>
</evidence>
<dbReference type="SUPFAM" id="SSF81321">
    <property type="entry name" value="Family A G protein-coupled receptor-like"/>
    <property type="match status" value="1"/>
</dbReference>
<dbReference type="GO" id="GO:0004930">
    <property type="term" value="F:G protein-coupled receptor activity"/>
    <property type="evidence" value="ECO:0007669"/>
    <property type="project" value="UniProtKB-KW"/>
</dbReference>
<keyword evidence="10" id="KW-0807">Transducer</keyword>
<dbReference type="AlphaFoldDB" id="H2Z6F5"/>
<proteinExistence type="predicted"/>
<keyword evidence="2" id="KW-1003">Cell membrane</keyword>
<evidence type="ECO:0000313" key="13">
    <source>
        <dbReference type="Ensembl" id="ENSCSAVP00000013167.1"/>
    </source>
</evidence>
<keyword evidence="5" id="KW-0297">G-protein coupled receptor</keyword>
<dbReference type="PANTHER" id="PTHR45695:SF23">
    <property type="entry name" value="GALANIN-LIKE G-PROTEIN COUPLED RECEPTOR NPR-9"/>
    <property type="match status" value="1"/>
</dbReference>
<dbReference type="HOGENOM" id="CLU_2533205_0_0_1"/>
<name>H2Z6F5_CIOSA</name>
<reference evidence="14" key="1">
    <citation type="submission" date="2003-08" db="EMBL/GenBank/DDBJ databases">
        <authorList>
            <person name="Birren B."/>
            <person name="Nusbaum C."/>
            <person name="Abebe A."/>
            <person name="Abouelleil A."/>
            <person name="Adekoya E."/>
            <person name="Ait-zahra M."/>
            <person name="Allen N."/>
            <person name="Allen T."/>
            <person name="An P."/>
            <person name="Anderson M."/>
            <person name="Anderson S."/>
            <person name="Arachchi H."/>
            <person name="Armbruster J."/>
            <person name="Bachantsang P."/>
            <person name="Baldwin J."/>
            <person name="Barry A."/>
            <person name="Bayul T."/>
            <person name="Blitshsteyn B."/>
            <person name="Bloom T."/>
            <person name="Blye J."/>
            <person name="Boguslavskiy L."/>
            <person name="Borowsky M."/>
            <person name="Boukhgalter B."/>
            <person name="Brunache A."/>
            <person name="Butler J."/>
            <person name="Calixte N."/>
            <person name="Calvo S."/>
            <person name="Camarata J."/>
            <person name="Campo K."/>
            <person name="Chang J."/>
            <person name="Cheshatsang Y."/>
            <person name="Citroen M."/>
            <person name="Collymore A."/>
            <person name="Considine T."/>
            <person name="Cook A."/>
            <person name="Cooke P."/>
            <person name="Corum B."/>
            <person name="Cuomo C."/>
            <person name="David R."/>
            <person name="Dawoe T."/>
            <person name="Degray S."/>
            <person name="Dodge S."/>
            <person name="Dooley K."/>
            <person name="Dorje P."/>
            <person name="Dorjee K."/>
            <person name="Dorris L."/>
            <person name="Duffey N."/>
            <person name="Dupes A."/>
            <person name="Elkins T."/>
            <person name="Engels R."/>
            <person name="Erickson J."/>
            <person name="Farina A."/>
            <person name="Faro S."/>
            <person name="Ferreira P."/>
            <person name="Fischer H."/>
            <person name="Fitzgerald M."/>
            <person name="Foley K."/>
            <person name="Gage D."/>
            <person name="Galagan J."/>
            <person name="Gearin G."/>
            <person name="Gnerre S."/>
            <person name="Gnirke A."/>
            <person name="Goyette A."/>
            <person name="Graham J."/>
            <person name="Grandbois E."/>
            <person name="Gyaltsen K."/>
            <person name="Hafez N."/>
            <person name="Hagopian D."/>
            <person name="Hagos B."/>
            <person name="Hall J."/>
            <person name="Hatcher B."/>
            <person name="Heller A."/>
            <person name="Higgins H."/>
            <person name="Honan T."/>
            <person name="Horn A."/>
            <person name="Houde N."/>
            <person name="Hughes L."/>
            <person name="Hulme W."/>
            <person name="Husby E."/>
            <person name="Iliev I."/>
            <person name="Jaffe D."/>
            <person name="Jones C."/>
            <person name="Kamal M."/>
            <person name="Kamat A."/>
            <person name="Kamvysselis M."/>
            <person name="Karlsson E."/>
            <person name="Kells C."/>
            <person name="Kieu A."/>
            <person name="Kisner P."/>
            <person name="Kodira C."/>
            <person name="Kulbokas E."/>
            <person name="Labutti K."/>
            <person name="Lama D."/>
            <person name="Landers T."/>
            <person name="Leger J."/>
            <person name="Levine S."/>
            <person name="Lewis D."/>
            <person name="Lewis T."/>
            <person name="Lindblad-toh K."/>
            <person name="Liu X."/>
            <person name="Lokyitsang T."/>
            <person name="Lokyitsang Y."/>
            <person name="Lucien O."/>
            <person name="Lui A."/>
            <person name="Ma L.J."/>
            <person name="Mabbitt R."/>
            <person name="Macdonald J."/>
            <person name="Maclean C."/>
            <person name="Major J."/>
            <person name="Manning J."/>
            <person name="Marabella R."/>
            <person name="Maru K."/>
            <person name="Matthews C."/>
            <person name="Mauceli E."/>
            <person name="Mccarthy M."/>
            <person name="Mcdonough S."/>
            <person name="Mcghee T."/>
            <person name="Meldrim J."/>
            <person name="Meneus L."/>
            <person name="Mesirov J."/>
            <person name="Mihalev A."/>
            <person name="Mihova T."/>
            <person name="Mikkelsen T."/>
            <person name="Mlenga V."/>
            <person name="Moru K."/>
            <person name="Mozes J."/>
            <person name="Mulrain L."/>
            <person name="Munson G."/>
            <person name="Naylor J."/>
            <person name="Newes C."/>
            <person name="Nguyen C."/>
            <person name="Nguyen N."/>
            <person name="Nguyen T."/>
            <person name="Nicol R."/>
            <person name="Nielsen C."/>
            <person name="Nizzari M."/>
            <person name="Norbu C."/>
            <person name="Norbu N."/>
            <person name="O'donnell P."/>
            <person name="Okoawo O."/>
            <person name="O'leary S."/>
            <person name="Omotosho B."/>
            <person name="O'neill K."/>
            <person name="Osman S."/>
            <person name="Parker S."/>
            <person name="Perrin D."/>
            <person name="Phunkhang P."/>
            <person name="Piqani B."/>
            <person name="Purcell S."/>
            <person name="Rachupka T."/>
            <person name="Ramasamy U."/>
            <person name="Rameau R."/>
            <person name="Ray V."/>
            <person name="Raymond C."/>
            <person name="Retta R."/>
            <person name="Richardson S."/>
            <person name="Rise C."/>
            <person name="Rodriguez J."/>
            <person name="Rogers J."/>
            <person name="Rogov P."/>
            <person name="Rutman M."/>
            <person name="Schupbach R."/>
            <person name="Seaman C."/>
            <person name="Settipalli S."/>
            <person name="Sharpe T."/>
            <person name="Sheridan J."/>
            <person name="Sherpa N."/>
            <person name="Shi J."/>
            <person name="Smirnov S."/>
            <person name="Smith C."/>
            <person name="Sougnez C."/>
            <person name="Spencer B."/>
            <person name="Stalker J."/>
            <person name="Stange-thomann N."/>
            <person name="Stavropoulos S."/>
            <person name="Stetson K."/>
            <person name="Stone C."/>
            <person name="Stone S."/>
            <person name="Stubbs M."/>
            <person name="Talamas J."/>
            <person name="Tchuinga P."/>
            <person name="Tenzing P."/>
            <person name="Tesfaye S."/>
            <person name="Theodore J."/>
            <person name="Thoulutsang Y."/>
            <person name="Topham K."/>
            <person name="Towey S."/>
            <person name="Tsamla T."/>
            <person name="Tsomo N."/>
            <person name="Vallee D."/>
            <person name="Vassiliev H."/>
            <person name="Venkataraman V."/>
            <person name="Vinson J."/>
            <person name="Vo A."/>
            <person name="Wade C."/>
            <person name="Wang S."/>
            <person name="Wangchuk T."/>
            <person name="Wangdi T."/>
            <person name="Whittaker C."/>
            <person name="Wilkinson J."/>
            <person name="Wu Y."/>
            <person name="Wyman D."/>
            <person name="Yadav S."/>
            <person name="Yang S."/>
            <person name="Yang X."/>
            <person name="Yeager S."/>
            <person name="Yee E."/>
            <person name="Young G."/>
            <person name="Zainoun J."/>
            <person name="Zembeck L."/>
            <person name="Zimmer A."/>
            <person name="Zody M."/>
            <person name="Lander E."/>
        </authorList>
    </citation>
    <scope>NUCLEOTIDE SEQUENCE [LARGE SCALE GENOMIC DNA]</scope>
</reference>
<comment type="subcellular location">
    <subcellularLocation>
        <location evidence="1">Cell membrane</location>
        <topology evidence="1">Multi-pass membrane protein</topology>
    </subcellularLocation>
</comment>
<keyword evidence="6 11" id="KW-0472">Membrane</keyword>